<dbReference type="EMBL" id="RQJP01000008">
    <property type="protein sequence ID" value="RRB09880.1"/>
    <property type="molecule type" value="Genomic_DNA"/>
</dbReference>
<dbReference type="RefSeq" id="WP_124910621.1">
    <property type="nucleotide sequence ID" value="NZ_RQJP01000008.1"/>
</dbReference>
<dbReference type="InterPro" id="IPR050553">
    <property type="entry name" value="Thioredoxin_ResA/DsbE_sf"/>
</dbReference>
<feature type="signal peptide" evidence="1">
    <location>
        <begin position="1"/>
        <end position="25"/>
    </location>
</feature>
<evidence type="ECO:0000313" key="3">
    <source>
        <dbReference type="EMBL" id="RRB09880.1"/>
    </source>
</evidence>
<dbReference type="Pfam" id="PF00578">
    <property type="entry name" value="AhpC-TSA"/>
    <property type="match status" value="1"/>
</dbReference>
<feature type="chain" id="PRO_5017951015" evidence="1">
    <location>
        <begin position="26"/>
        <end position="393"/>
    </location>
</feature>
<feature type="domain" description="Thioredoxin" evidence="2">
    <location>
        <begin position="258"/>
        <end position="393"/>
    </location>
</feature>
<dbReference type="CDD" id="cd02966">
    <property type="entry name" value="TlpA_like_family"/>
    <property type="match status" value="1"/>
</dbReference>
<dbReference type="AlphaFoldDB" id="A0A3P1C979"/>
<evidence type="ECO:0000313" key="4">
    <source>
        <dbReference type="Proteomes" id="UP000274271"/>
    </source>
</evidence>
<dbReference type="InterPro" id="IPR036249">
    <property type="entry name" value="Thioredoxin-like_sf"/>
</dbReference>
<gene>
    <name evidence="3" type="ORF">EHT87_30640</name>
</gene>
<evidence type="ECO:0000256" key="1">
    <source>
        <dbReference type="SAM" id="SignalP"/>
    </source>
</evidence>
<dbReference type="PANTHER" id="PTHR42852:SF13">
    <property type="entry name" value="PROTEIN DIPZ"/>
    <property type="match status" value="1"/>
</dbReference>
<proteinExistence type="predicted"/>
<protein>
    <submittedName>
        <fullName evidence="3">TlpA family protein disulfide reductase</fullName>
    </submittedName>
</protein>
<name>A0A3P1C979_9BACT</name>
<comment type="caution">
    <text evidence="3">The sequence shown here is derived from an EMBL/GenBank/DDBJ whole genome shotgun (WGS) entry which is preliminary data.</text>
</comment>
<dbReference type="PANTHER" id="PTHR42852">
    <property type="entry name" value="THIOL:DISULFIDE INTERCHANGE PROTEIN DSBE"/>
    <property type="match status" value="1"/>
</dbReference>
<keyword evidence="4" id="KW-1185">Reference proteome</keyword>
<dbReference type="InterPro" id="IPR000866">
    <property type="entry name" value="AhpC/TSA"/>
</dbReference>
<dbReference type="InterPro" id="IPR013766">
    <property type="entry name" value="Thioredoxin_domain"/>
</dbReference>
<keyword evidence="1" id="KW-0732">Signal</keyword>
<reference evidence="3 4" key="1">
    <citation type="submission" date="2018-11" db="EMBL/GenBank/DDBJ databases">
        <authorList>
            <person name="Zhou Z."/>
            <person name="Wang G."/>
        </authorList>
    </citation>
    <scope>NUCLEOTIDE SEQUENCE [LARGE SCALE GENOMIC DNA]</scope>
    <source>
        <strain evidence="3 4">KCTC42998</strain>
    </source>
</reference>
<dbReference type="SUPFAM" id="SSF52833">
    <property type="entry name" value="Thioredoxin-like"/>
    <property type="match status" value="1"/>
</dbReference>
<dbReference type="Gene3D" id="3.40.30.10">
    <property type="entry name" value="Glutaredoxin"/>
    <property type="match status" value="1"/>
</dbReference>
<accession>A0A3P1C979</accession>
<organism evidence="3 4">
    <name type="scientific">Larkinella knui</name>
    <dbReference type="NCBI Taxonomy" id="2025310"/>
    <lineage>
        <taxon>Bacteria</taxon>
        <taxon>Pseudomonadati</taxon>
        <taxon>Bacteroidota</taxon>
        <taxon>Cytophagia</taxon>
        <taxon>Cytophagales</taxon>
        <taxon>Spirosomataceae</taxon>
        <taxon>Larkinella</taxon>
    </lineage>
</organism>
<dbReference type="GO" id="GO:0016491">
    <property type="term" value="F:oxidoreductase activity"/>
    <property type="evidence" value="ECO:0007669"/>
    <property type="project" value="InterPro"/>
</dbReference>
<dbReference type="PROSITE" id="PS51352">
    <property type="entry name" value="THIOREDOXIN_2"/>
    <property type="match status" value="1"/>
</dbReference>
<evidence type="ECO:0000259" key="2">
    <source>
        <dbReference type="PROSITE" id="PS51352"/>
    </source>
</evidence>
<dbReference type="GO" id="GO:0016209">
    <property type="term" value="F:antioxidant activity"/>
    <property type="evidence" value="ECO:0007669"/>
    <property type="project" value="InterPro"/>
</dbReference>
<sequence length="393" mass="44922">MKSWISSTLFVPFFLAMASAMPVFAQPGTVSAEQVLSKVSDQLSHRKVLHYQYWRELNYASEGIHQKMDGICYLDFSWADPAVGFRYQFSNSDVLAVFNGSEKFECDRKNKTLRVNSKPERRNFASLSFFYDSPVTFRNALPVILADPSIPKTVLDTLVDKKSFYAVSFALKQKVIDYLGTYRPITADRSIRYRLLIDKATHLPVEVIQSNSSNQDFTKTSFQYLDETASPADSSWFYSSYQTDFNLVNPEDEKLQLIQADQTAPDWKLPVFNTNTEIALNQLKGKVVLLEFWIRNCGYCVTAVPKLNALFDHYKNTNFQLLGINPHDSPEIVAVFKQKIQPRYPLLYHAQDMAKRYGVGIFPVVVLLDKTGKVIYSGEFVPDKITLLIDKNL</sequence>
<dbReference type="OrthoDB" id="9815205at2"/>
<dbReference type="Proteomes" id="UP000274271">
    <property type="component" value="Unassembled WGS sequence"/>
</dbReference>